<proteinExistence type="predicted"/>
<keyword evidence="2" id="KW-1185">Reference proteome</keyword>
<dbReference type="AlphaFoldDB" id="A0A369KTG7"/>
<protein>
    <recommendedName>
        <fullName evidence="3">Response regulatory domain-containing protein</fullName>
    </recommendedName>
</protein>
<evidence type="ECO:0000313" key="1">
    <source>
        <dbReference type="EMBL" id="RDB36892.1"/>
    </source>
</evidence>
<dbReference type="SUPFAM" id="SSF48452">
    <property type="entry name" value="TPR-like"/>
    <property type="match status" value="1"/>
</dbReference>
<dbReference type="Gene3D" id="1.25.40.10">
    <property type="entry name" value="Tetratricopeptide repeat domain"/>
    <property type="match status" value="1"/>
</dbReference>
<gene>
    <name evidence="1" type="ORF">DCC88_02815</name>
</gene>
<organism evidence="1 2">
    <name type="scientific">Spirobacillus cienkowskii</name>
    <dbReference type="NCBI Taxonomy" id="495820"/>
    <lineage>
        <taxon>Bacteria</taxon>
        <taxon>Pseudomonadati</taxon>
        <taxon>Bdellovibrionota</taxon>
        <taxon>Oligoflexia</taxon>
        <taxon>Silvanigrellales</taxon>
        <taxon>Spirobacillus</taxon>
    </lineage>
</organism>
<dbReference type="InterPro" id="IPR011990">
    <property type="entry name" value="TPR-like_helical_dom_sf"/>
</dbReference>
<comment type="caution">
    <text evidence="1">The sequence shown here is derived from an EMBL/GenBank/DDBJ whole genome shotgun (WGS) entry which is preliminary data.</text>
</comment>
<evidence type="ECO:0000313" key="2">
    <source>
        <dbReference type="Proteomes" id="UP000253934"/>
    </source>
</evidence>
<dbReference type="Proteomes" id="UP000253934">
    <property type="component" value="Unassembled WGS sequence"/>
</dbReference>
<dbReference type="EMBL" id="QOVW01000019">
    <property type="protein sequence ID" value="RDB36892.1"/>
    <property type="molecule type" value="Genomic_DNA"/>
</dbReference>
<reference evidence="1" key="1">
    <citation type="submission" date="2018-04" db="EMBL/GenBank/DDBJ databases">
        <title>Draft genome sequence of the Candidatus Spirobacillus cienkowskii, a pathogen of freshwater Daphnia species, reconstructed from hemolymph metagenomic reads.</title>
        <authorList>
            <person name="Bresciani L."/>
            <person name="Lemos L.N."/>
            <person name="Wale N."/>
            <person name="Lin J.Y."/>
            <person name="Fernandes G.R."/>
            <person name="Duffy M.A."/>
            <person name="Rodrigues J.M."/>
        </authorList>
    </citation>
    <scope>NUCLEOTIDE SEQUENCE [LARGE SCALE GENOMIC DNA]</scope>
    <source>
        <strain evidence="1">Binning01</strain>
    </source>
</reference>
<sequence length="231" mass="26569">MQIEFLTNALYITSDTNLAPTLDAACKRCGAKKVVGCQKTIEAIDYIIKNKFEVHLVIEDVLEFSDYNFFPIKFYNSCKRFVAPPPCIALCDTGLDFSTKSLKTSYVIDYVPKPVNESFLEQRMRAIFQKSYSYHREGILSEKVEALLGKKQFDQAYCLLVPALARFSKSKEYLSLFSKILFEMNEFSYAELAVRYLIGNNKHDAFAKIMLTKILLKTGRVKEAEKINRNR</sequence>
<name>A0A369KTG7_9BACT</name>
<accession>A0A369KTG7</accession>
<evidence type="ECO:0008006" key="3">
    <source>
        <dbReference type="Google" id="ProtNLM"/>
    </source>
</evidence>